<dbReference type="EMBL" id="DF973578">
    <property type="protein sequence ID" value="GAU35174.1"/>
    <property type="molecule type" value="Genomic_DNA"/>
</dbReference>
<evidence type="ECO:0000256" key="1">
    <source>
        <dbReference type="SAM" id="MobiDB-lite"/>
    </source>
</evidence>
<accession>A0A2Z6MRB1</accession>
<reference evidence="3" key="1">
    <citation type="journal article" date="2017" name="Front. Plant Sci.">
        <title>Climate Clever Clovers: New Paradigm to Reduce the Environmental Footprint of Ruminants by Breeding Low Methanogenic Forages Utilizing Haplotype Variation.</title>
        <authorList>
            <person name="Kaur P."/>
            <person name="Appels R."/>
            <person name="Bayer P.E."/>
            <person name="Keeble-Gagnere G."/>
            <person name="Wang J."/>
            <person name="Hirakawa H."/>
            <person name="Shirasawa K."/>
            <person name="Vercoe P."/>
            <person name="Stefanova K."/>
            <person name="Durmic Z."/>
            <person name="Nichols P."/>
            <person name="Revell C."/>
            <person name="Isobe S.N."/>
            <person name="Edwards D."/>
            <person name="Erskine W."/>
        </authorList>
    </citation>
    <scope>NUCLEOTIDE SEQUENCE [LARGE SCALE GENOMIC DNA]</scope>
    <source>
        <strain evidence="3">cv. Daliak</strain>
    </source>
</reference>
<feature type="region of interest" description="Disordered" evidence="1">
    <location>
        <begin position="22"/>
        <end position="62"/>
    </location>
</feature>
<dbReference type="Proteomes" id="UP000242715">
    <property type="component" value="Unassembled WGS sequence"/>
</dbReference>
<dbReference type="AlphaFoldDB" id="A0A2Z6MRB1"/>
<name>A0A2Z6MRB1_TRISU</name>
<keyword evidence="3" id="KW-1185">Reference proteome</keyword>
<gene>
    <name evidence="2" type="ORF">TSUD_218080</name>
</gene>
<protein>
    <submittedName>
        <fullName evidence="2">Uncharacterized protein</fullName>
    </submittedName>
</protein>
<organism evidence="2 3">
    <name type="scientific">Trifolium subterraneum</name>
    <name type="common">Subterranean clover</name>
    <dbReference type="NCBI Taxonomy" id="3900"/>
    <lineage>
        <taxon>Eukaryota</taxon>
        <taxon>Viridiplantae</taxon>
        <taxon>Streptophyta</taxon>
        <taxon>Embryophyta</taxon>
        <taxon>Tracheophyta</taxon>
        <taxon>Spermatophyta</taxon>
        <taxon>Magnoliopsida</taxon>
        <taxon>eudicotyledons</taxon>
        <taxon>Gunneridae</taxon>
        <taxon>Pentapetalae</taxon>
        <taxon>rosids</taxon>
        <taxon>fabids</taxon>
        <taxon>Fabales</taxon>
        <taxon>Fabaceae</taxon>
        <taxon>Papilionoideae</taxon>
        <taxon>50 kb inversion clade</taxon>
        <taxon>NPAAA clade</taxon>
        <taxon>Hologalegina</taxon>
        <taxon>IRL clade</taxon>
        <taxon>Trifolieae</taxon>
        <taxon>Trifolium</taxon>
    </lineage>
</organism>
<proteinExistence type="predicted"/>
<evidence type="ECO:0000313" key="3">
    <source>
        <dbReference type="Proteomes" id="UP000242715"/>
    </source>
</evidence>
<evidence type="ECO:0000313" key="2">
    <source>
        <dbReference type="EMBL" id="GAU35174.1"/>
    </source>
</evidence>
<sequence>MEGVNELRTGFKKLIQEFKKIAIPKGDKPIKNKTSSENSSGGENSDDEIPRPVTVAEDGSQPGAIAEVVRSESKCKNNQVRNCRRSVHTGTAAEGLSLVMVPAPSPKPPDTDSWVVLGPHRRC</sequence>